<feature type="compositionally biased region" description="Polar residues" evidence="1">
    <location>
        <begin position="1"/>
        <end position="11"/>
    </location>
</feature>
<sequence length="247" mass="27367">MAHTGTNTQPRTRTKILRTYGKRPATPDLENDGPSKKQRTSDNDSISRRESRSPEKKDRPSTPKASAATTNTPPKQGLDIKKGSIMNFFRPIPQPSPVLSSPQIDKVEPGSTPPSSPPPASRAKTKRKPRLLKFRGNSLPRLDTNSDSEKSDQEPEKEEDRGKEANEPSRDGTLTNKAAPGLNLGRAKSRASPTVQTTLNISLQAAFDECKICNTVWNPLYPDDVKFHQKQHAAALRRKKKLEESEL</sequence>
<accession>A0A9P9AV12</accession>
<feature type="region of interest" description="Disordered" evidence="1">
    <location>
        <begin position="1"/>
        <end position="195"/>
    </location>
</feature>
<comment type="caution">
    <text evidence="3">The sequence shown here is derived from an EMBL/GenBank/DDBJ whole genome shotgun (WGS) entry which is preliminary data.</text>
</comment>
<evidence type="ECO:0000259" key="2">
    <source>
        <dbReference type="Pfam" id="PF13878"/>
    </source>
</evidence>
<name>A0A9P9AV12_9HYPO</name>
<gene>
    <name evidence="3" type="ORF">B0T10DRAFT_162323</name>
</gene>
<feature type="compositionally biased region" description="Basic and acidic residues" evidence="1">
    <location>
        <begin position="33"/>
        <end position="61"/>
    </location>
</feature>
<feature type="compositionally biased region" description="Polar residues" evidence="1">
    <location>
        <begin position="63"/>
        <end position="74"/>
    </location>
</feature>
<dbReference type="EMBL" id="JAGPYM010000003">
    <property type="protein sequence ID" value="KAH6896693.1"/>
    <property type="molecule type" value="Genomic_DNA"/>
</dbReference>
<dbReference type="Pfam" id="PF13878">
    <property type="entry name" value="zf-C2H2_3"/>
    <property type="match status" value="1"/>
</dbReference>
<proteinExistence type="predicted"/>
<dbReference type="InterPro" id="IPR028005">
    <property type="entry name" value="AcTrfase_ESCO_Znf_dom"/>
</dbReference>
<evidence type="ECO:0000313" key="3">
    <source>
        <dbReference type="EMBL" id="KAH6896693.1"/>
    </source>
</evidence>
<feature type="compositionally biased region" description="Basic and acidic residues" evidence="1">
    <location>
        <begin position="147"/>
        <end position="170"/>
    </location>
</feature>
<feature type="compositionally biased region" description="Pro residues" evidence="1">
    <location>
        <begin position="111"/>
        <end position="120"/>
    </location>
</feature>
<keyword evidence="4" id="KW-1185">Reference proteome</keyword>
<feature type="domain" description="N-acetyltransferase ESCO zinc-finger" evidence="2">
    <location>
        <begin position="196"/>
        <end position="233"/>
    </location>
</feature>
<evidence type="ECO:0000313" key="4">
    <source>
        <dbReference type="Proteomes" id="UP000777438"/>
    </source>
</evidence>
<dbReference type="Proteomes" id="UP000777438">
    <property type="component" value="Unassembled WGS sequence"/>
</dbReference>
<dbReference type="AlphaFoldDB" id="A0A9P9AV12"/>
<evidence type="ECO:0000256" key="1">
    <source>
        <dbReference type="SAM" id="MobiDB-lite"/>
    </source>
</evidence>
<feature type="compositionally biased region" description="Basic residues" evidence="1">
    <location>
        <begin position="123"/>
        <end position="133"/>
    </location>
</feature>
<organism evidence="3 4">
    <name type="scientific">Thelonectria olida</name>
    <dbReference type="NCBI Taxonomy" id="1576542"/>
    <lineage>
        <taxon>Eukaryota</taxon>
        <taxon>Fungi</taxon>
        <taxon>Dikarya</taxon>
        <taxon>Ascomycota</taxon>
        <taxon>Pezizomycotina</taxon>
        <taxon>Sordariomycetes</taxon>
        <taxon>Hypocreomycetidae</taxon>
        <taxon>Hypocreales</taxon>
        <taxon>Nectriaceae</taxon>
        <taxon>Thelonectria</taxon>
    </lineage>
</organism>
<protein>
    <recommendedName>
        <fullName evidence="2">N-acetyltransferase ESCO zinc-finger domain-containing protein</fullName>
    </recommendedName>
</protein>
<reference evidence="3 4" key="1">
    <citation type="journal article" date="2021" name="Nat. Commun.">
        <title>Genetic determinants of endophytism in the Arabidopsis root mycobiome.</title>
        <authorList>
            <person name="Mesny F."/>
            <person name="Miyauchi S."/>
            <person name="Thiergart T."/>
            <person name="Pickel B."/>
            <person name="Atanasova L."/>
            <person name="Karlsson M."/>
            <person name="Huettel B."/>
            <person name="Barry K.W."/>
            <person name="Haridas S."/>
            <person name="Chen C."/>
            <person name="Bauer D."/>
            <person name="Andreopoulos W."/>
            <person name="Pangilinan J."/>
            <person name="LaButti K."/>
            <person name="Riley R."/>
            <person name="Lipzen A."/>
            <person name="Clum A."/>
            <person name="Drula E."/>
            <person name="Henrissat B."/>
            <person name="Kohler A."/>
            <person name="Grigoriev I.V."/>
            <person name="Martin F.M."/>
            <person name="Hacquard S."/>
        </authorList>
    </citation>
    <scope>NUCLEOTIDE SEQUENCE [LARGE SCALE GENOMIC DNA]</scope>
    <source>
        <strain evidence="3 4">MPI-CAGE-CH-0241</strain>
    </source>
</reference>
<dbReference type="OrthoDB" id="19981at2759"/>